<evidence type="ECO:0000256" key="1">
    <source>
        <dbReference type="ARBA" id="ARBA00007430"/>
    </source>
</evidence>
<organism evidence="4 5">
    <name type="scientific">Paramicrobacterium agarici</name>
    <dbReference type="NCBI Taxonomy" id="630514"/>
    <lineage>
        <taxon>Bacteria</taxon>
        <taxon>Bacillati</taxon>
        <taxon>Actinomycetota</taxon>
        <taxon>Actinomycetes</taxon>
        <taxon>Micrococcales</taxon>
        <taxon>Microbacteriaceae</taxon>
        <taxon>Paramicrobacterium</taxon>
    </lineage>
</organism>
<dbReference type="AlphaFoldDB" id="A0A2A9DV56"/>
<dbReference type="InterPro" id="IPR051203">
    <property type="entry name" value="Polysaccharide_Synthase-Rel"/>
</dbReference>
<dbReference type="CDD" id="cd05237">
    <property type="entry name" value="UDP_invert_4-6DH_SDR_e"/>
    <property type="match status" value="1"/>
</dbReference>
<dbReference type="Gene3D" id="3.40.50.720">
    <property type="entry name" value="NAD(P)-binding Rossmann-like Domain"/>
    <property type="match status" value="2"/>
</dbReference>
<dbReference type="PANTHER" id="PTHR43318">
    <property type="entry name" value="UDP-N-ACETYLGLUCOSAMINE 4,6-DEHYDRATASE"/>
    <property type="match status" value="1"/>
</dbReference>
<evidence type="ECO:0000313" key="5">
    <source>
        <dbReference type="Proteomes" id="UP000221369"/>
    </source>
</evidence>
<name>A0A2A9DV56_9MICO</name>
<evidence type="ECO:0000313" key="4">
    <source>
        <dbReference type="EMBL" id="PFG30667.1"/>
    </source>
</evidence>
<keyword evidence="2" id="KW-0472">Membrane</keyword>
<protein>
    <submittedName>
        <fullName evidence="4">dTDP-glucose 4,6-dehydratase</fullName>
    </submittedName>
</protein>
<dbReference type="Proteomes" id="UP000221369">
    <property type="component" value="Unassembled WGS sequence"/>
</dbReference>
<feature type="domain" description="Polysaccharide biosynthesis protein CapD-like" evidence="3">
    <location>
        <begin position="306"/>
        <end position="584"/>
    </location>
</feature>
<comment type="similarity">
    <text evidence="1">Belongs to the polysaccharide synthase family.</text>
</comment>
<sequence>MTSGQRKDAVELDEQQRQLNNVLESSRLVRFGRQFLLDAGSWALAIILAIVLRFGFDLSQINWLAVFVLVVGVIIFQLVAGWALALYTGRYTYGSFEEVRALVAATLGVAVIIGIPLLMLGSGATIPRSIMGIATPIAIVLMFALRYLKRLYVESRYRPRNDATKTIIYGAGYLGATMVRRMLTDSRSKYRPVAMIDDDPRKSNLQHHGVKVKGSIHDLSRVVEKTGASVLVLCIGYADSELIRRISDASVAAGLTVKVMPLLEDLLEGKTSLNDLRDISIEDLIGRHPVDTEVESIASYLTGKKVLVTGAGGSIGSELCRQISRFDPGELIMLDRDETGLQVAELGIYGHGLLNTKDVVLADIRDVGALEKIFADRQPDVVFHAAALKHLPMLEQYPDEAWKTNVLGTLNVLRAARLVNVTTFVNVSTDKAADPTSVLGHSKRLAEKLTAWMAEETGGRYLSVRFGNVIGSRGSMLPTFTRLIESGGPVTVTHPDATRYFMTIPEACQLVVQAGGIGDAAEVLILDMGEPVRILDIAQRMVAMSGKDIGIVFTGLRDGEKLHEDLIGRGETDSRPRHPKISHARVQSLAPEQLSMQLWNHQMSETPRENDTTVIMRPGFGAPSAESEAR</sequence>
<dbReference type="Pfam" id="PF13727">
    <property type="entry name" value="CoA_binding_3"/>
    <property type="match status" value="1"/>
</dbReference>
<dbReference type="EMBL" id="PDJE01000001">
    <property type="protein sequence ID" value="PFG30667.1"/>
    <property type="molecule type" value="Genomic_DNA"/>
</dbReference>
<proteinExistence type="inferred from homology"/>
<feature type="transmembrane region" description="Helical" evidence="2">
    <location>
        <begin position="126"/>
        <end position="145"/>
    </location>
</feature>
<gene>
    <name evidence="4" type="ORF">ATJ78_1602</name>
</gene>
<comment type="caution">
    <text evidence="4">The sequence shown here is derived from an EMBL/GenBank/DDBJ whole genome shotgun (WGS) entry which is preliminary data.</text>
</comment>
<dbReference type="InterPro" id="IPR036291">
    <property type="entry name" value="NAD(P)-bd_dom_sf"/>
</dbReference>
<keyword evidence="2" id="KW-1133">Transmembrane helix</keyword>
<accession>A0A2A9DV56</accession>
<feature type="transmembrane region" description="Helical" evidence="2">
    <location>
        <begin position="99"/>
        <end position="120"/>
    </location>
</feature>
<feature type="transmembrane region" description="Helical" evidence="2">
    <location>
        <begin position="166"/>
        <end position="183"/>
    </location>
</feature>
<dbReference type="PANTHER" id="PTHR43318:SF1">
    <property type="entry name" value="POLYSACCHARIDE BIOSYNTHESIS PROTEIN EPSC-RELATED"/>
    <property type="match status" value="1"/>
</dbReference>
<dbReference type="RefSeq" id="WP_098407093.1">
    <property type="nucleotide sequence ID" value="NZ_PDJE01000001.1"/>
</dbReference>
<evidence type="ECO:0000259" key="3">
    <source>
        <dbReference type="Pfam" id="PF02719"/>
    </source>
</evidence>
<dbReference type="InterPro" id="IPR003869">
    <property type="entry name" value="Polysac_CapD-like"/>
</dbReference>
<keyword evidence="2" id="KW-0812">Transmembrane</keyword>
<keyword evidence="5" id="KW-1185">Reference proteome</keyword>
<feature type="transmembrane region" description="Helical" evidence="2">
    <location>
        <begin position="62"/>
        <end position="87"/>
    </location>
</feature>
<feature type="transmembrane region" description="Helical" evidence="2">
    <location>
        <begin position="35"/>
        <end position="56"/>
    </location>
</feature>
<dbReference type="Pfam" id="PF02719">
    <property type="entry name" value="Polysacc_synt_2"/>
    <property type="match status" value="1"/>
</dbReference>
<evidence type="ECO:0000256" key="2">
    <source>
        <dbReference type="SAM" id="Phobius"/>
    </source>
</evidence>
<reference evidence="4 5" key="1">
    <citation type="submission" date="2017-10" db="EMBL/GenBank/DDBJ databases">
        <title>Sequencing the genomes of 1000 actinobacteria strains.</title>
        <authorList>
            <person name="Klenk H.-P."/>
        </authorList>
    </citation>
    <scope>NUCLEOTIDE SEQUENCE [LARGE SCALE GENOMIC DNA]</scope>
    <source>
        <strain evidence="4 5">DSM 21798</strain>
    </source>
</reference>
<dbReference type="SUPFAM" id="SSF51735">
    <property type="entry name" value="NAD(P)-binding Rossmann-fold domains"/>
    <property type="match status" value="2"/>
</dbReference>